<evidence type="ECO:0000256" key="1">
    <source>
        <dbReference type="ARBA" id="ARBA00000085"/>
    </source>
</evidence>
<dbReference type="Pfam" id="PF00512">
    <property type="entry name" value="HisKA"/>
    <property type="match status" value="1"/>
</dbReference>
<dbReference type="SUPFAM" id="SSF55874">
    <property type="entry name" value="ATPase domain of HSP90 chaperone/DNA topoisomerase II/histidine kinase"/>
    <property type="match status" value="1"/>
</dbReference>
<dbReference type="Proteomes" id="UP000315439">
    <property type="component" value="Unassembled WGS sequence"/>
</dbReference>
<keyword evidence="5 8" id="KW-0812">Transmembrane</keyword>
<evidence type="ECO:0000256" key="5">
    <source>
        <dbReference type="ARBA" id="ARBA00022692"/>
    </source>
</evidence>
<evidence type="ECO:0000256" key="2">
    <source>
        <dbReference type="ARBA" id="ARBA00012438"/>
    </source>
</evidence>
<dbReference type="InterPro" id="IPR005467">
    <property type="entry name" value="His_kinase_dom"/>
</dbReference>
<evidence type="ECO:0000259" key="9">
    <source>
        <dbReference type="PROSITE" id="PS50109"/>
    </source>
</evidence>
<dbReference type="Pfam" id="PF02518">
    <property type="entry name" value="HATPase_c"/>
    <property type="match status" value="1"/>
</dbReference>
<evidence type="ECO:0000256" key="8">
    <source>
        <dbReference type="SAM" id="Phobius"/>
    </source>
</evidence>
<dbReference type="SUPFAM" id="SSF47384">
    <property type="entry name" value="Homodimeric domain of signal transducing histidine kinase"/>
    <property type="match status" value="1"/>
</dbReference>
<feature type="domain" description="Histidine kinase" evidence="9">
    <location>
        <begin position="473"/>
        <end position="696"/>
    </location>
</feature>
<dbReference type="PANTHER" id="PTHR45436:SF5">
    <property type="entry name" value="SENSOR HISTIDINE KINASE TRCS"/>
    <property type="match status" value="1"/>
</dbReference>
<dbReference type="CDD" id="cd00082">
    <property type="entry name" value="HisKA"/>
    <property type="match status" value="1"/>
</dbReference>
<evidence type="ECO:0000256" key="3">
    <source>
        <dbReference type="ARBA" id="ARBA00022553"/>
    </source>
</evidence>
<dbReference type="AlphaFoldDB" id="A0A545U4X1"/>
<proteinExistence type="predicted"/>
<sequence length="696" mass="78418">MESVNPARWSLRAKFTSIVLLVLLIPVAAVVLLKEVEKALVENLKHNLLLSSRLVSLQLEANQSWFTESILPDSQNFVADELFVFPLNQPVLLDGFFEEWLFIEKFRQSFKTESSASQQGAFSALLASYDKHLYLSIEIDDESIIYPEPDLNYFSDQITIDFLDNESGLERIYISPRAPGNIPVKKFADGEIRIDWRYSAVWQETNDGFNLELKFPSGYQPKQLRITYLNVNNKGLSEAESVVSTSQFELSPVVWPSTNINHFVSELDLLPGQRVWVLDPDGRVLARNGNLQNIPLTVDTNPLVNWLLSSQATEVIDRRDDRVRLDSTVIFESLKGRPSSSVESSKDGSYSIALASTPILVDSQVIGAVFIEENVARVQLLQRKTLGQMLYVMTIIFLAILALVVWYVSRVTLRVSRLKNRVNQVVDEQGRMLAPMEIEAKVGDEIDDLTNAFIQMGNKLFDYNDYLEKLASMLSHELRTPIAIVRSSLDNLLINTDDAQAKETIQRALQGTQRLGEIIRRMRQATGIKEAMQSAQFEQVDLVDFVNQVIAGFQHSFADYQFKFESEQKQLEKSVSTDLLAELLDKLLSNAMDFSSVDAPIIIGLERSDNQVTLSVTNSGPTIPRKNQKKIFQSLVSIRNHQQPGGANAQKVDSHSPNLGLGLYVVKLIADFHEARVKAENLADESGVKFSLTWQL</sequence>
<name>A0A545U4X1_9GAMM</name>
<gene>
    <name evidence="10" type="ORF">FLL46_23165</name>
</gene>
<dbReference type="PROSITE" id="PS50109">
    <property type="entry name" value="HIS_KIN"/>
    <property type="match status" value="1"/>
</dbReference>
<keyword evidence="3" id="KW-0597">Phosphoprotein</keyword>
<evidence type="ECO:0000256" key="7">
    <source>
        <dbReference type="ARBA" id="ARBA00022989"/>
    </source>
</evidence>
<dbReference type="GO" id="GO:0000155">
    <property type="term" value="F:phosphorelay sensor kinase activity"/>
    <property type="evidence" value="ECO:0007669"/>
    <property type="project" value="InterPro"/>
</dbReference>
<evidence type="ECO:0000256" key="6">
    <source>
        <dbReference type="ARBA" id="ARBA00022777"/>
    </source>
</evidence>
<evidence type="ECO:0000256" key="4">
    <source>
        <dbReference type="ARBA" id="ARBA00022679"/>
    </source>
</evidence>
<comment type="catalytic activity">
    <reaction evidence="1">
        <text>ATP + protein L-histidine = ADP + protein N-phospho-L-histidine.</text>
        <dbReference type="EC" id="2.7.13.3"/>
    </reaction>
</comment>
<dbReference type="InterPro" id="IPR003594">
    <property type="entry name" value="HATPase_dom"/>
</dbReference>
<keyword evidence="11" id="KW-1185">Reference proteome</keyword>
<keyword evidence="8" id="KW-0472">Membrane</keyword>
<dbReference type="InterPro" id="IPR050428">
    <property type="entry name" value="TCS_sensor_his_kinase"/>
</dbReference>
<dbReference type="OrthoDB" id="6735159at2"/>
<protein>
    <recommendedName>
        <fullName evidence="2">histidine kinase</fullName>
        <ecNumber evidence="2">2.7.13.3</ecNumber>
    </recommendedName>
</protein>
<evidence type="ECO:0000313" key="10">
    <source>
        <dbReference type="EMBL" id="TQV84517.1"/>
    </source>
</evidence>
<accession>A0A545U4X1</accession>
<dbReference type="RefSeq" id="WP_142934197.1">
    <property type="nucleotide sequence ID" value="NZ_ML660170.1"/>
</dbReference>
<dbReference type="EC" id="2.7.13.3" evidence="2"/>
<dbReference type="InterPro" id="IPR003661">
    <property type="entry name" value="HisK_dim/P_dom"/>
</dbReference>
<feature type="transmembrane region" description="Helical" evidence="8">
    <location>
        <begin position="389"/>
        <end position="409"/>
    </location>
</feature>
<dbReference type="InterPro" id="IPR036890">
    <property type="entry name" value="HATPase_C_sf"/>
</dbReference>
<dbReference type="InterPro" id="IPR036097">
    <property type="entry name" value="HisK_dim/P_sf"/>
</dbReference>
<dbReference type="Gene3D" id="6.10.340.10">
    <property type="match status" value="1"/>
</dbReference>
<reference evidence="10 11" key="1">
    <citation type="submission" date="2019-07" db="EMBL/GenBank/DDBJ databases">
        <title>Draft genome for Aliikangiella sp. M105.</title>
        <authorList>
            <person name="Wang G."/>
        </authorList>
    </citation>
    <scope>NUCLEOTIDE SEQUENCE [LARGE SCALE GENOMIC DNA]</scope>
    <source>
        <strain evidence="10 11">M105</strain>
    </source>
</reference>
<keyword evidence="6" id="KW-0418">Kinase</keyword>
<organism evidence="10 11">
    <name type="scientific">Aliikangiella coralliicola</name>
    <dbReference type="NCBI Taxonomy" id="2592383"/>
    <lineage>
        <taxon>Bacteria</taxon>
        <taxon>Pseudomonadati</taxon>
        <taxon>Pseudomonadota</taxon>
        <taxon>Gammaproteobacteria</taxon>
        <taxon>Oceanospirillales</taxon>
        <taxon>Pleioneaceae</taxon>
        <taxon>Aliikangiella</taxon>
    </lineage>
</organism>
<dbReference type="SMART" id="SM00388">
    <property type="entry name" value="HisKA"/>
    <property type="match status" value="1"/>
</dbReference>
<dbReference type="Gene3D" id="1.10.287.130">
    <property type="match status" value="1"/>
</dbReference>
<dbReference type="SMART" id="SM00387">
    <property type="entry name" value="HATPase_c"/>
    <property type="match status" value="1"/>
</dbReference>
<dbReference type="Gene3D" id="3.30.565.10">
    <property type="entry name" value="Histidine kinase-like ATPase, C-terminal domain"/>
    <property type="match status" value="1"/>
</dbReference>
<keyword evidence="7 8" id="KW-1133">Transmembrane helix</keyword>
<dbReference type="EMBL" id="VIKS01000014">
    <property type="protein sequence ID" value="TQV84517.1"/>
    <property type="molecule type" value="Genomic_DNA"/>
</dbReference>
<evidence type="ECO:0000313" key="11">
    <source>
        <dbReference type="Proteomes" id="UP000315439"/>
    </source>
</evidence>
<comment type="caution">
    <text evidence="10">The sequence shown here is derived from an EMBL/GenBank/DDBJ whole genome shotgun (WGS) entry which is preliminary data.</text>
</comment>
<dbReference type="PANTHER" id="PTHR45436">
    <property type="entry name" value="SENSOR HISTIDINE KINASE YKOH"/>
    <property type="match status" value="1"/>
</dbReference>
<keyword evidence="4" id="KW-0808">Transferase</keyword>